<protein>
    <submittedName>
        <fullName evidence="3">LLM class flavin-dependent oxidoreductase</fullName>
    </submittedName>
</protein>
<dbReference type="InterPro" id="IPR011251">
    <property type="entry name" value="Luciferase-like_dom"/>
</dbReference>
<evidence type="ECO:0000313" key="4">
    <source>
        <dbReference type="Proteomes" id="UP000295627"/>
    </source>
</evidence>
<name>A0A4R5P4N4_9MYCO</name>
<proteinExistence type="predicted"/>
<comment type="caution">
    <text evidence="3">The sequence shown here is derived from an EMBL/GenBank/DDBJ whole genome shotgun (WGS) entry which is preliminary data.</text>
</comment>
<organism evidence="3 4">
    <name type="scientific">Mycobacteroides franklinii</name>
    <dbReference type="NCBI Taxonomy" id="948102"/>
    <lineage>
        <taxon>Bacteria</taxon>
        <taxon>Bacillati</taxon>
        <taxon>Actinomycetota</taxon>
        <taxon>Actinomycetes</taxon>
        <taxon>Mycobacteriales</taxon>
        <taxon>Mycobacteriaceae</taxon>
        <taxon>Mycobacteroides</taxon>
    </lineage>
</organism>
<evidence type="ECO:0000256" key="1">
    <source>
        <dbReference type="ARBA" id="ARBA00023002"/>
    </source>
</evidence>
<dbReference type="InterPro" id="IPR036661">
    <property type="entry name" value="Luciferase-like_sf"/>
</dbReference>
<evidence type="ECO:0000313" key="3">
    <source>
        <dbReference type="EMBL" id="TDH17829.1"/>
    </source>
</evidence>
<reference evidence="3 4" key="1">
    <citation type="journal article" date="2019" name="Sci. Rep.">
        <title>Extended insight into the Mycobacterium chelonae-abscessus complex through whole genome sequencing of Mycobacterium salmoniphilum outbreak and Mycobacterium salmoniphilum-like strains.</title>
        <authorList>
            <person name="Behra P.R.K."/>
            <person name="Das S."/>
            <person name="Pettersson B.M.F."/>
            <person name="Shirreff L."/>
            <person name="DuCote T."/>
            <person name="Jacobsson K.G."/>
            <person name="Ennis D.G."/>
            <person name="Kirsebom L.A."/>
        </authorList>
    </citation>
    <scope>NUCLEOTIDE SEQUENCE [LARGE SCALE GENOMIC DNA]</scope>
    <source>
        <strain evidence="3 4">DSM 45524</strain>
    </source>
</reference>
<dbReference type="EMBL" id="RXLR01000025">
    <property type="protein sequence ID" value="TDH17829.1"/>
    <property type="molecule type" value="Genomic_DNA"/>
</dbReference>
<feature type="domain" description="Luciferase-like" evidence="2">
    <location>
        <begin position="46"/>
        <end position="228"/>
    </location>
</feature>
<dbReference type="AlphaFoldDB" id="A0A4R5P4N4"/>
<dbReference type="SUPFAM" id="SSF51679">
    <property type="entry name" value="Bacterial luciferase-like"/>
    <property type="match status" value="1"/>
</dbReference>
<dbReference type="CDD" id="cd01097">
    <property type="entry name" value="Tetrahydromethanopterin_reductase"/>
    <property type="match status" value="1"/>
</dbReference>
<dbReference type="PANTHER" id="PTHR43244">
    <property type="match status" value="1"/>
</dbReference>
<accession>A0A4R5P4N4</accession>
<dbReference type="Pfam" id="PF00296">
    <property type="entry name" value="Bac_luciferase"/>
    <property type="match status" value="1"/>
</dbReference>
<dbReference type="Gene3D" id="3.20.20.30">
    <property type="entry name" value="Luciferase-like domain"/>
    <property type="match status" value="1"/>
</dbReference>
<keyword evidence="1" id="KW-0560">Oxidoreductase</keyword>
<sequence>MPSSLWRTTCAVRDSRFSGAGRHVGMAMVKDMSEFPTLGLMVPPSLPPERLLEIARAADSAGLDHLWVCEDCFATTSIAYASLALAATERISVGTGFLSAPVRNVVTAAMDYSILARNFPGRVLPGIGHGWQPHMAQIGAKVGSPLTLLQEYVTALRDLLAGKEVSANGRYVRLNEVRLDWPPAEQLPIMIGANGPRSLRLAGHLGDGTLLTSMVPADTVAAHCALIEPGPDHRIFLSRTISIGPGAAQLIANDPGHYPGISFDASASIGGDATEVAGNLHALRDLGVTDFIASPTGNEPDLVEYIRALGQEVRPLLRA</sequence>
<gene>
    <name evidence="3" type="ORF">EJ571_25275</name>
</gene>
<dbReference type="GO" id="GO:0016705">
    <property type="term" value="F:oxidoreductase activity, acting on paired donors, with incorporation or reduction of molecular oxygen"/>
    <property type="evidence" value="ECO:0007669"/>
    <property type="project" value="InterPro"/>
</dbReference>
<dbReference type="Proteomes" id="UP000295627">
    <property type="component" value="Unassembled WGS sequence"/>
</dbReference>
<dbReference type="PANTHER" id="PTHR43244:SF1">
    <property type="entry name" value="5,10-METHYLENETETRAHYDROMETHANOPTERIN REDUCTASE"/>
    <property type="match status" value="1"/>
</dbReference>
<dbReference type="InterPro" id="IPR050564">
    <property type="entry name" value="F420-G6PD/mer"/>
</dbReference>
<evidence type="ECO:0000259" key="2">
    <source>
        <dbReference type="Pfam" id="PF00296"/>
    </source>
</evidence>